<dbReference type="EMBL" id="BHVO01000075">
    <property type="protein sequence ID" value="GCA71935.1"/>
    <property type="molecule type" value="Genomic_DNA"/>
</dbReference>
<evidence type="ECO:0000256" key="7">
    <source>
        <dbReference type="ARBA" id="ARBA00048807"/>
    </source>
</evidence>
<dbReference type="PIRSF" id="PIRSF006113">
    <property type="entry name" value="PTP_synth"/>
    <property type="match status" value="1"/>
</dbReference>
<keyword evidence="4 8" id="KW-0479">Metal-binding</keyword>
<comment type="cofactor">
    <cofactor evidence="8 10">
        <name>Zn(2+)</name>
        <dbReference type="ChEBI" id="CHEBI:29105"/>
    </cofactor>
    <text evidence="8 10">Binds 1 zinc ion per subunit.</text>
</comment>
<name>A0A5A5RAN5_MICAE</name>
<evidence type="ECO:0000256" key="4">
    <source>
        <dbReference type="ARBA" id="ARBA00022723"/>
    </source>
</evidence>
<dbReference type="GO" id="GO:0070497">
    <property type="term" value="F:6-carboxytetrahydropterin synthase activity"/>
    <property type="evidence" value="ECO:0007669"/>
    <property type="project" value="UniProtKB-EC"/>
</dbReference>
<feature type="binding site" evidence="10">
    <location>
        <position position="51"/>
    </location>
    <ligand>
        <name>Zn(2+)</name>
        <dbReference type="ChEBI" id="CHEBI:29105"/>
    </ligand>
</feature>
<evidence type="ECO:0000256" key="9">
    <source>
        <dbReference type="PIRSR" id="PIRSR006113-1"/>
    </source>
</evidence>
<feature type="active site" description="Charge relay system" evidence="9">
    <location>
        <position position="134"/>
    </location>
</feature>
<dbReference type="EC" id="4.-.-.-" evidence="8"/>
<keyword evidence="5 8" id="KW-0862">Zinc</keyword>
<evidence type="ECO:0000256" key="10">
    <source>
        <dbReference type="PIRSR" id="PIRSR006113-2"/>
    </source>
</evidence>
<dbReference type="UniPathway" id="UPA00391"/>
<dbReference type="InterPro" id="IPR007115">
    <property type="entry name" value="6-PTP_synth/QueD"/>
</dbReference>
<evidence type="ECO:0000256" key="3">
    <source>
        <dbReference type="ARBA" id="ARBA00018141"/>
    </source>
</evidence>
<gene>
    <name evidence="11" type="primary">queD_2</name>
    <name evidence="11" type="ORF">MiYa_03481</name>
</gene>
<keyword evidence="8" id="KW-0671">Queuosine biosynthesis</keyword>
<dbReference type="GO" id="GO:0008616">
    <property type="term" value="P:tRNA queuosine(34) biosynthetic process"/>
    <property type="evidence" value="ECO:0007669"/>
    <property type="project" value="UniProtKB-KW"/>
</dbReference>
<protein>
    <recommendedName>
        <fullName evidence="3 8">6-carboxy-5,6,7,8-tetrahydropterin synthase</fullName>
        <ecNumber evidence="8">4.-.-.-</ecNumber>
    </recommendedName>
</protein>
<evidence type="ECO:0000256" key="2">
    <source>
        <dbReference type="ARBA" id="ARBA00008900"/>
    </source>
</evidence>
<keyword evidence="6 8" id="KW-0456">Lyase</keyword>
<dbReference type="InterPro" id="IPR038418">
    <property type="entry name" value="6-PTP_synth/QueD_sf"/>
</dbReference>
<feature type="active site" description="Charge relay system" evidence="9">
    <location>
        <position position="94"/>
    </location>
</feature>
<dbReference type="PANTHER" id="PTHR12589:SF7">
    <property type="entry name" value="6-PYRUVOYL TETRAHYDROBIOPTERIN SYNTHASE"/>
    <property type="match status" value="1"/>
</dbReference>
<dbReference type="PANTHER" id="PTHR12589">
    <property type="entry name" value="PYRUVOYL TETRAHYDROBIOPTERIN SYNTHASE"/>
    <property type="match status" value="1"/>
</dbReference>
<comment type="caution">
    <text evidence="11">The sequence shown here is derived from an EMBL/GenBank/DDBJ whole genome shotgun (WGS) entry which is preliminary data.</text>
</comment>
<accession>A0A5A5RAN5</accession>
<evidence type="ECO:0000313" key="12">
    <source>
        <dbReference type="Proteomes" id="UP000323569"/>
    </source>
</evidence>
<evidence type="ECO:0000256" key="6">
    <source>
        <dbReference type="ARBA" id="ARBA00023239"/>
    </source>
</evidence>
<organism evidence="11 12">
    <name type="scientific">Microcystis aeruginosa NIES-2519</name>
    <dbReference type="NCBI Taxonomy" id="2303981"/>
    <lineage>
        <taxon>Bacteria</taxon>
        <taxon>Bacillati</taxon>
        <taxon>Cyanobacteriota</taxon>
        <taxon>Cyanophyceae</taxon>
        <taxon>Oscillatoriophycideae</taxon>
        <taxon>Chroococcales</taxon>
        <taxon>Microcystaceae</taxon>
        <taxon>Microcystis</taxon>
    </lineage>
</organism>
<feature type="binding site" evidence="10">
    <location>
        <position position="49"/>
    </location>
    <ligand>
        <name>Zn(2+)</name>
        <dbReference type="ChEBI" id="CHEBI:29105"/>
    </ligand>
</feature>
<evidence type="ECO:0000256" key="8">
    <source>
        <dbReference type="PIRNR" id="PIRNR006113"/>
    </source>
</evidence>
<evidence type="ECO:0000256" key="1">
    <source>
        <dbReference type="ARBA" id="ARBA00005061"/>
    </source>
</evidence>
<feature type="binding site" evidence="10">
    <location>
        <position position="36"/>
    </location>
    <ligand>
        <name>Zn(2+)</name>
        <dbReference type="ChEBI" id="CHEBI:29105"/>
    </ligand>
</feature>
<dbReference type="Gene3D" id="3.30.479.10">
    <property type="entry name" value="6-pyruvoyl tetrahydropterin synthase/QueD"/>
    <property type="match status" value="1"/>
</dbReference>
<dbReference type="SUPFAM" id="SSF55620">
    <property type="entry name" value="Tetrahydrobiopterin biosynthesis enzymes-like"/>
    <property type="match status" value="1"/>
</dbReference>
<comment type="pathway">
    <text evidence="1 8">Purine metabolism; 7-cyano-7-deazaguanine biosynthesis.</text>
</comment>
<comment type="catalytic activity">
    <reaction evidence="7 8">
        <text>7,8-dihydroneopterin 3'-triphosphate + H2O = 6-carboxy-5,6,7,8-tetrahydropterin + triphosphate + acetaldehyde + 2 H(+)</text>
        <dbReference type="Rhea" id="RHEA:27966"/>
        <dbReference type="ChEBI" id="CHEBI:15343"/>
        <dbReference type="ChEBI" id="CHEBI:15377"/>
        <dbReference type="ChEBI" id="CHEBI:15378"/>
        <dbReference type="ChEBI" id="CHEBI:18036"/>
        <dbReference type="ChEBI" id="CHEBI:58462"/>
        <dbReference type="ChEBI" id="CHEBI:61032"/>
        <dbReference type="EC" id="4.1.2.50"/>
    </reaction>
</comment>
<dbReference type="AlphaFoldDB" id="A0A5A5RAN5"/>
<dbReference type="Proteomes" id="UP000323569">
    <property type="component" value="Unassembled WGS sequence"/>
</dbReference>
<evidence type="ECO:0000256" key="5">
    <source>
        <dbReference type="ARBA" id="ARBA00022833"/>
    </source>
</evidence>
<feature type="active site" description="Proton acceptor" evidence="9">
    <location>
        <position position="45"/>
    </location>
</feature>
<comment type="similarity">
    <text evidence="2 8">Belongs to the PTPS family. QueD subfamily.</text>
</comment>
<dbReference type="GO" id="GO:0046872">
    <property type="term" value="F:metal ion binding"/>
    <property type="evidence" value="ECO:0007669"/>
    <property type="project" value="UniProtKB-KW"/>
</dbReference>
<reference evidence="11 12" key="1">
    <citation type="submission" date="2018-09" db="EMBL/GenBank/DDBJ databases">
        <title>Evolutionary history of phycoerythrin pigmentation in the water bloom-forming cyanobacterium Microcystis aeruginosa.</title>
        <authorList>
            <person name="Tanabe Y."/>
            <person name="Tanabe Y."/>
            <person name="Yamaguchi H."/>
        </authorList>
    </citation>
    <scope>NUCLEOTIDE SEQUENCE [LARGE SCALE GENOMIC DNA]</scope>
    <source>
        <strain evidence="11 12">NIES-2519</strain>
    </source>
</reference>
<sequence>MTIGGQINKADLTDSIDGLTMAEWIIYKEFRFEAAHHLPHYEGKCRRLHGHSWLGRVYVKSNHLQPQGSQQGMVMDFGEIKQYLQPLLDNFLDHHYLNETTGLENPTSEELSRWIYEKLAKAGLPNLHAVEICETCTSGCTYYP</sequence>
<dbReference type="NCBIfam" id="TIGR03367">
    <property type="entry name" value="queuosine_QueD"/>
    <property type="match status" value="1"/>
</dbReference>
<evidence type="ECO:0000313" key="11">
    <source>
        <dbReference type="EMBL" id="GCA71935.1"/>
    </source>
</evidence>
<dbReference type="Pfam" id="PF01242">
    <property type="entry name" value="PTPS"/>
    <property type="match status" value="1"/>
</dbReference>
<proteinExistence type="inferred from homology"/>